<dbReference type="Proteomes" id="UP000789572">
    <property type="component" value="Unassembled WGS sequence"/>
</dbReference>
<evidence type="ECO:0000256" key="1">
    <source>
        <dbReference type="ARBA" id="ARBA00022898"/>
    </source>
</evidence>
<organism evidence="3 4">
    <name type="scientific">Paraglomus occultum</name>
    <dbReference type="NCBI Taxonomy" id="144539"/>
    <lineage>
        <taxon>Eukaryota</taxon>
        <taxon>Fungi</taxon>
        <taxon>Fungi incertae sedis</taxon>
        <taxon>Mucoromycota</taxon>
        <taxon>Glomeromycotina</taxon>
        <taxon>Glomeromycetes</taxon>
        <taxon>Paraglomerales</taxon>
        <taxon>Paraglomeraceae</taxon>
        <taxon>Paraglomus</taxon>
    </lineage>
</organism>
<dbReference type="InterPro" id="IPR015424">
    <property type="entry name" value="PyrdxlP-dep_Trfase"/>
</dbReference>
<accession>A0A9N9AM65</accession>
<protein>
    <submittedName>
        <fullName evidence="3">5819_t:CDS:1</fullName>
    </submittedName>
</protein>
<sequence>MTSTGDLSLGSFGHHLREQFLLDRRCLSLNHGSYGTCPRTVSEELHKYQDKVEKWPDQWIRRELQAEWDKARAALAQFVNADVDEIAFIPNSVTGLNAVLKSLDCENGDKILFLSTLSESVRACLNCIKDLNNGKISLIEVDVLYPLSDEEIIKRTERIIEEEKLKPDSRIKAAVIDAISSTPDGTHAIGQIPLDMKDMDPDYFVTDCHKWLYASRGTAMLYLPHRNQENIHHAVVTEYYNKGFQLEFSWGSSQDFSSYLTIHSSLAFRNSLGGESAIQSYCNSLALLGGKLIAAILNTEVIGPEHTIKHMVNIRLSIPSNHPTFDEQKYDLLMFDKYRCYLALFKHNGWWCVRASAQIYNDLQDFGSQEKHCSRYVNCTQYHLEGADMTISIRIYLWRKESTSVVFIHIF</sequence>
<comment type="caution">
    <text evidence="3">The sequence shown here is derived from an EMBL/GenBank/DDBJ whole genome shotgun (WGS) entry which is preliminary data.</text>
</comment>
<dbReference type="OrthoDB" id="5978656at2759"/>
<dbReference type="Pfam" id="PF00266">
    <property type="entry name" value="Aminotran_5"/>
    <property type="match status" value="1"/>
</dbReference>
<dbReference type="PANTHER" id="PTHR43092">
    <property type="entry name" value="L-CYSTEINE DESULFHYDRASE"/>
    <property type="match status" value="1"/>
</dbReference>
<dbReference type="InterPro" id="IPR015422">
    <property type="entry name" value="PyrdxlP-dep_Trfase_small"/>
</dbReference>
<dbReference type="Gene3D" id="3.40.640.10">
    <property type="entry name" value="Type I PLP-dependent aspartate aminotransferase-like (Major domain)"/>
    <property type="match status" value="1"/>
</dbReference>
<dbReference type="SUPFAM" id="SSF53383">
    <property type="entry name" value="PLP-dependent transferases"/>
    <property type="match status" value="1"/>
</dbReference>
<dbReference type="InterPro" id="IPR000192">
    <property type="entry name" value="Aminotrans_V_dom"/>
</dbReference>
<dbReference type="InterPro" id="IPR015421">
    <property type="entry name" value="PyrdxlP-dep_Trfase_major"/>
</dbReference>
<proteinExistence type="predicted"/>
<evidence type="ECO:0000313" key="3">
    <source>
        <dbReference type="EMBL" id="CAG8534621.1"/>
    </source>
</evidence>
<dbReference type="AlphaFoldDB" id="A0A9N9AM65"/>
<reference evidence="3" key="1">
    <citation type="submission" date="2021-06" db="EMBL/GenBank/DDBJ databases">
        <authorList>
            <person name="Kallberg Y."/>
            <person name="Tangrot J."/>
            <person name="Rosling A."/>
        </authorList>
    </citation>
    <scope>NUCLEOTIDE SEQUENCE</scope>
    <source>
        <strain evidence="3">IA702</strain>
    </source>
</reference>
<keyword evidence="4" id="KW-1185">Reference proteome</keyword>
<name>A0A9N9AM65_9GLOM</name>
<keyword evidence="1" id="KW-0663">Pyridoxal phosphate</keyword>
<gene>
    <name evidence="3" type="ORF">POCULU_LOCUS4227</name>
</gene>
<feature type="domain" description="Aminotransferase class V" evidence="2">
    <location>
        <begin position="184"/>
        <end position="304"/>
    </location>
</feature>
<dbReference type="EMBL" id="CAJVPJ010000532">
    <property type="protein sequence ID" value="CAG8534621.1"/>
    <property type="molecule type" value="Genomic_DNA"/>
</dbReference>
<dbReference type="PANTHER" id="PTHR43092:SF2">
    <property type="entry name" value="HERCYNYLCYSTEINE SULFOXIDE LYASE"/>
    <property type="match status" value="1"/>
</dbReference>
<dbReference type="Gene3D" id="3.90.1150.10">
    <property type="entry name" value="Aspartate Aminotransferase, domain 1"/>
    <property type="match status" value="1"/>
</dbReference>
<evidence type="ECO:0000259" key="2">
    <source>
        <dbReference type="Pfam" id="PF00266"/>
    </source>
</evidence>
<evidence type="ECO:0000313" key="4">
    <source>
        <dbReference type="Proteomes" id="UP000789572"/>
    </source>
</evidence>